<feature type="region of interest" description="Disordered" evidence="1">
    <location>
        <begin position="130"/>
        <end position="164"/>
    </location>
</feature>
<dbReference type="InterPro" id="IPR042271">
    <property type="entry name" value="Zinicin_2_N"/>
</dbReference>
<dbReference type="Pfam" id="PF10103">
    <property type="entry name" value="Zincin_2"/>
    <property type="match status" value="1"/>
</dbReference>
<protein>
    <submittedName>
        <fullName evidence="2">Uncharacterized protein</fullName>
    </submittedName>
</protein>
<feature type="compositionally biased region" description="Gly residues" evidence="1">
    <location>
        <begin position="30"/>
        <end position="50"/>
    </location>
</feature>
<dbReference type="PANTHER" id="PTHR39420">
    <property type="match status" value="1"/>
</dbReference>
<evidence type="ECO:0000313" key="2">
    <source>
        <dbReference type="EMBL" id="SUZ78472.1"/>
    </source>
</evidence>
<dbReference type="NCBIfam" id="TIGR03883">
    <property type="entry name" value="DUF2342_F420"/>
    <property type="match status" value="1"/>
</dbReference>
<dbReference type="InterPro" id="IPR018766">
    <property type="entry name" value="Zinicin_2"/>
</dbReference>
<dbReference type="NCBIfam" id="TIGR03624">
    <property type="entry name" value="putative hydrolase"/>
    <property type="match status" value="1"/>
</dbReference>
<gene>
    <name evidence="2" type="ORF">METZ01_LOCUS31326</name>
</gene>
<dbReference type="PANTHER" id="PTHR39420:SF2">
    <property type="entry name" value="HYDROLASE"/>
    <property type="match status" value="1"/>
</dbReference>
<reference evidence="2" key="1">
    <citation type="submission" date="2018-05" db="EMBL/GenBank/DDBJ databases">
        <authorList>
            <person name="Lanie J.A."/>
            <person name="Ng W.-L."/>
            <person name="Kazmierczak K.M."/>
            <person name="Andrzejewski T.M."/>
            <person name="Davidsen T.M."/>
            <person name="Wayne K.J."/>
            <person name="Tettelin H."/>
            <person name="Glass J.I."/>
            <person name="Rusch D."/>
            <person name="Podicherti R."/>
            <person name="Tsui H.-C.T."/>
            <person name="Winkler M.E."/>
        </authorList>
    </citation>
    <scope>NUCLEOTIDE SEQUENCE</scope>
</reference>
<sequence length="429" mass="45214">MEGPGASDDPQDPFAGLFGALGEMFGSGIPGTGGLPGLPGGFPTGGGTGGSDPARQIAMAVASEGGSEPNVDPVVRIGYESLLRVAELQIADRTGLQVAHAAALHLRPVTRTAWASASVDAYRPYLTRMSHIPGDVPGDPGDPGGPSDMGSGPHLDPSDQDADPSTAWLSGLLAAMAPMMAGITTGTMVGRLALRSLGTYDLPIPRDGDELLIVVPNVEAFATDWSLPAEDLRLWICLHEVAHHAVLGVPHLRTVLTDLLTRHAGAFRNDPSALRDRLGDIDLTGGPEALVRLQESLDPEMVLGAVRSPEQEALLPRLEALVAVVIGYVDHVMDDIGSTLIGSYRQVTEAVRRRRVGTGEADRFVERILGLDLTQEQVDRGAAFVDGVVERSGGEGLDRLWADERNLPTPAEVDAPGLWLARIDLPDVP</sequence>
<dbReference type="Gene3D" id="1.20.150.30">
    <property type="entry name" value="Zincin-like metallopeptidase, N-terminal domain"/>
    <property type="match status" value="1"/>
</dbReference>
<organism evidence="2">
    <name type="scientific">marine metagenome</name>
    <dbReference type="NCBI Taxonomy" id="408172"/>
    <lineage>
        <taxon>unclassified sequences</taxon>
        <taxon>metagenomes</taxon>
        <taxon>ecological metagenomes</taxon>
    </lineage>
</organism>
<evidence type="ECO:0000256" key="1">
    <source>
        <dbReference type="SAM" id="MobiDB-lite"/>
    </source>
</evidence>
<proteinExistence type="predicted"/>
<feature type="compositionally biased region" description="Low complexity" evidence="1">
    <location>
        <begin position="133"/>
        <end position="153"/>
    </location>
</feature>
<dbReference type="AlphaFoldDB" id="A0A381QGK3"/>
<dbReference type="SUPFAM" id="SSF55486">
    <property type="entry name" value="Metalloproteases ('zincins'), catalytic domain"/>
    <property type="match status" value="1"/>
</dbReference>
<accession>A0A381QGK3</accession>
<dbReference type="InterPro" id="IPR022454">
    <property type="entry name" value="CHP03883_F420-assoc"/>
</dbReference>
<dbReference type="EMBL" id="UINC01001355">
    <property type="protein sequence ID" value="SUZ78472.1"/>
    <property type="molecule type" value="Genomic_DNA"/>
</dbReference>
<name>A0A381QGK3_9ZZZZ</name>
<feature type="region of interest" description="Disordered" evidence="1">
    <location>
        <begin position="30"/>
        <end position="54"/>
    </location>
</feature>